<sequence length="67" mass="7347">MPTDTERAVGLLRQYQANLTSPEEQALKSSVGKVSSILGSQLFSHLLKLLLTKLILSCYSSKHLKCA</sequence>
<protein>
    <submittedName>
        <fullName evidence="2">Si:dkey-31j3.11</fullName>
    </submittedName>
</protein>
<keyword evidence="3" id="KW-1185">Reference proteome</keyword>
<organism evidence="2 3">
    <name type="scientific">Sander lucioperca</name>
    <name type="common">Pike-perch</name>
    <name type="synonym">Perca lucioperca</name>
    <dbReference type="NCBI Taxonomy" id="283035"/>
    <lineage>
        <taxon>Eukaryota</taxon>
        <taxon>Metazoa</taxon>
        <taxon>Chordata</taxon>
        <taxon>Craniata</taxon>
        <taxon>Vertebrata</taxon>
        <taxon>Euteleostomi</taxon>
        <taxon>Actinopterygii</taxon>
        <taxon>Neopterygii</taxon>
        <taxon>Teleostei</taxon>
        <taxon>Neoteleostei</taxon>
        <taxon>Acanthomorphata</taxon>
        <taxon>Eupercaria</taxon>
        <taxon>Perciformes</taxon>
        <taxon>Percoidei</taxon>
        <taxon>Percidae</taxon>
        <taxon>Luciopercinae</taxon>
        <taxon>Sander</taxon>
    </lineage>
</organism>
<dbReference type="GeneTree" id="ENSGT00940000175781"/>
<evidence type="ECO:0000259" key="1">
    <source>
        <dbReference type="Pfam" id="PF09058"/>
    </source>
</evidence>
<dbReference type="InterPro" id="IPR036892">
    <property type="entry name" value="L27_dom_sf"/>
</dbReference>
<accession>A0A8C9XHR2</accession>
<dbReference type="Gene3D" id="1.10.287.470">
    <property type="entry name" value="Helix hairpin bin"/>
    <property type="match status" value="1"/>
</dbReference>
<proteinExistence type="predicted"/>
<feature type="domain" description="L27-1" evidence="1">
    <location>
        <begin position="3"/>
        <end position="47"/>
    </location>
</feature>
<reference evidence="2" key="1">
    <citation type="submission" date="2025-08" db="UniProtKB">
        <authorList>
            <consortium name="Ensembl"/>
        </authorList>
    </citation>
    <scope>IDENTIFICATION</scope>
</reference>
<dbReference type="SUPFAM" id="SSF101288">
    <property type="entry name" value="L27 domain"/>
    <property type="match status" value="1"/>
</dbReference>
<evidence type="ECO:0000313" key="3">
    <source>
        <dbReference type="Proteomes" id="UP000694568"/>
    </source>
</evidence>
<dbReference type="AlphaFoldDB" id="A0A8C9XHR2"/>
<name>A0A8C9XHR2_SANLU</name>
<dbReference type="Proteomes" id="UP000694568">
    <property type="component" value="Unplaced"/>
</dbReference>
<dbReference type="Ensembl" id="ENSSLUT00000011340.1">
    <property type="protein sequence ID" value="ENSSLUP00000010955.1"/>
    <property type="gene ID" value="ENSSLUG00000005205.1"/>
</dbReference>
<reference evidence="2" key="2">
    <citation type="submission" date="2025-09" db="UniProtKB">
        <authorList>
            <consortium name="Ensembl"/>
        </authorList>
    </citation>
    <scope>IDENTIFICATION</scope>
</reference>
<dbReference type="Pfam" id="PF09058">
    <property type="entry name" value="L27_1"/>
    <property type="match status" value="1"/>
</dbReference>
<evidence type="ECO:0000313" key="2">
    <source>
        <dbReference type="Ensembl" id="ENSSLUP00000010955.1"/>
    </source>
</evidence>
<dbReference type="InterPro" id="IPR015143">
    <property type="entry name" value="L27_1"/>
</dbReference>